<dbReference type="EMBL" id="JENJ01000056">
    <property type="protein sequence ID" value="KGM94822.1"/>
    <property type="molecule type" value="Genomic_DNA"/>
</dbReference>
<dbReference type="Pfam" id="PF01381">
    <property type="entry name" value="HTH_3"/>
    <property type="match status" value="1"/>
</dbReference>
<dbReference type="InterPro" id="IPR001387">
    <property type="entry name" value="Cro/C1-type_HTH"/>
</dbReference>
<name>A0A0A0I216_CLONO</name>
<dbReference type="GO" id="GO:0003677">
    <property type="term" value="F:DNA binding"/>
    <property type="evidence" value="ECO:0007669"/>
    <property type="project" value="InterPro"/>
</dbReference>
<feature type="domain" description="HTH cro/C1-type" evidence="1">
    <location>
        <begin position="7"/>
        <end position="43"/>
    </location>
</feature>
<protein>
    <recommendedName>
        <fullName evidence="1">HTH cro/C1-type domain-containing protein</fullName>
    </recommendedName>
</protein>
<accession>A0A0A0I216</accession>
<gene>
    <name evidence="2" type="ORF">Z968_10715</name>
</gene>
<evidence type="ECO:0000313" key="2">
    <source>
        <dbReference type="EMBL" id="KGM94822.1"/>
    </source>
</evidence>
<evidence type="ECO:0000313" key="3">
    <source>
        <dbReference type="Proteomes" id="UP000030012"/>
    </source>
</evidence>
<reference evidence="2 3" key="1">
    <citation type="submission" date="2014-01" db="EMBL/GenBank/DDBJ databases">
        <title>Plasmidome dynamics in the species complex Clostridium novyi sensu lato converts strains of independent lineages into distinctly different pathogens.</title>
        <authorList>
            <person name="Skarin H."/>
            <person name="Segerman B."/>
        </authorList>
    </citation>
    <scope>NUCLEOTIDE SEQUENCE [LARGE SCALE GENOMIC DNA]</scope>
    <source>
        <strain evidence="2 3">4552</strain>
    </source>
</reference>
<dbReference type="SUPFAM" id="SSF47413">
    <property type="entry name" value="lambda repressor-like DNA-binding domains"/>
    <property type="match status" value="1"/>
</dbReference>
<dbReference type="AlphaFoldDB" id="A0A0A0I216"/>
<proteinExistence type="predicted"/>
<sequence>MLSAEKLKFLRLLHNLTQQDVAEKMGCKRTYISMIENRKENYSEEWHDRYVNVIYQVAEEKKQEQQEKAIEICKGVEENIKQNQNQNKNK</sequence>
<dbReference type="CDD" id="cd00093">
    <property type="entry name" value="HTH_XRE"/>
    <property type="match status" value="1"/>
</dbReference>
<dbReference type="InterPro" id="IPR010982">
    <property type="entry name" value="Lambda_DNA-bd_dom_sf"/>
</dbReference>
<comment type="caution">
    <text evidence="2">The sequence shown here is derived from an EMBL/GenBank/DDBJ whole genome shotgun (WGS) entry which is preliminary data.</text>
</comment>
<evidence type="ECO:0000259" key="1">
    <source>
        <dbReference type="PROSITE" id="PS50943"/>
    </source>
</evidence>
<dbReference type="Proteomes" id="UP000030012">
    <property type="component" value="Unassembled WGS sequence"/>
</dbReference>
<dbReference type="PROSITE" id="PS50943">
    <property type="entry name" value="HTH_CROC1"/>
    <property type="match status" value="1"/>
</dbReference>
<organism evidence="2 3">
    <name type="scientific">Clostridium novyi A str. 4552</name>
    <dbReference type="NCBI Taxonomy" id="1444289"/>
    <lineage>
        <taxon>Bacteria</taxon>
        <taxon>Bacillati</taxon>
        <taxon>Bacillota</taxon>
        <taxon>Clostridia</taxon>
        <taxon>Eubacteriales</taxon>
        <taxon>Clostridiaceae</taxon>
        <taxon>Clostridium</taxon>
    </lineage>
</organism>
<dbReference type="SMART" id="SM00530">
    <property type="entry name" value="HTH_XRE"/>
    <property type="match status" value="1"/>
</dbReference>
<dbReference type="Gene3D" id="1.10.260.40">
    <property type="entry name" value="lambda repressor-like DNA-binding domains"/>
    <property type="match status" value="1"/>
</dbReference>